<protein>
    <submittedName>
        <fullName evidence="3">Uncharacterized protein</fullName>
    </submittedName>
</protein>
<feature type="compositionally biased region" description="Basic and acidic residues" evidence="1">
    <location>
        <begin position="24"/>
        <end position="35"/>
    </location>
</feature>
<evidence type="ECO:0000256" key="1">
    <source>
        <dbReference type="SAM" id="MobiDB-lite"/>
    </source>
</evidence>
<accession>A0A0F9MQY2</accession>
<feature type="region of interest" description="Disordered" evidence="1">
    <location>
        <begin position="1"/>
        <end position="36"/>
    </location>
</feature>
<evidence type="ECO:0000313" key="3">
    <source>
        <dbReference type="EMBL" id="KKN09745.1"/>
    </source>
</evidence>
<feature type="compositionally biased region" description="Basic and acidic residues" evidence="1">
    <location>
        <begin position="1"/>
        <end position="15"/>
    </location>
</feature>
<keyword evidence="2" id="KW-1133">Transmembrane helix</keyword>
<organism evidence="3">
    <name type="scientific">marine sediment metagenome</name>
    <dbReference type="NCBI Taxonomy" id="412755"/>
    <lineage>
        <taxon>unclassified sequences</taxon>
        <taxon>metagenomes</taxon>
        <taxon>ecological metagenomes</taxon>
    </lineage>
</organism>
<feature type="transmembrane region" description="Helical" evidence="2">
    <location>
        <begin position="62"/>
        <end position="84"/>
    </location>
</feature>
<name>A0A0F9MQY2_9ZZZZ</name>
<keyword evidence="2" id="KW-0472">Membrane</keyword>
<comment type="caution">
    <text evidence="3">The sequence shown here is derived from an EMBL/GenBank/DDBJ whole genome shotgun (WGS) entry which is preliminary data.</text>
</comment>
<gene>
    <name evidence="3" type="ORF">LCGC14_1043580</name>
</gene>
<dbReference type="AlphaFoldDB" id="A0A0F9MQY2"/>
<keyword evidence="2" id="KW-0812">Transmembrane</keyword>
<sequence length="211" mass="25006">MRKEEVSNEPKDRTVSRRTTTHNYRKDAEMEQLSKKERRLLRKQRKQEEQKRKRRKQKIKKTLHIGLLVLIIGGGIFGLGWFLLTRPSTPESEIISKEGIHWHTDLTIKILGRYQGIPGKIGIGITELPVHTHEADSVIHMEFSGLVREDDIRLGRFFEIWGKKFNRDCIFDKCNGPEGRLKMFVNQEPNYQFENHIMRDRDKIEIIFEQQ</sequence>
<reference evidence="3" key="1">
    <citation type="journal article" date="2015" name="Nature">
        <title>Complex archaea that bridge the gap between prokaryotes and eukaryotes.</title>
        <authorList>
            <person name="Spang A."/>
            <person name="Saw J.H."/>
            <person name="Jorgensen S.L."/>
            <person name="Zaremba-Niedzwiedzka K."/>
            <person name="Martijn J."/>
            <person name="Lind A.E."/>
            <person name="van Eijk R."/>
            <person name="Schleper C."/>
            <person name="Guy L."/>
            <person name="Ettema T.J."/>
        </authorList>
    </citation>
    <scope>NUCLEOTIDE SEQUENCE</scope>
</reference>
<dbReference type="EMBL" id="LAZR01004311">
    <property type="protein sequence ID" value="KKN09745.1"/>
    <property type="molecule type" value="Genomic_DNA"/>
</dbReference>
<proteinExistence type="predicted"/>
<evidence type="ECO:0000256" key="2">
    <source>
        <dbReference type="SAM" id="Phobius"/>
    </source>
</evidence>